<dbReference type="AlphaFoldDB" id="A0A0X8JDQ4"/>
<gene>
    <name evidence="7" type="ORF">AXF14_04395</name>
</gene>
<reference evidence="8" key="1">
    <citation type="submission" date="2016-02" db="EMBL/GenBank/DDBJ databases">
        <authorList>
            <person name="Holder M.E."/>
            <person name="Ajami N.J."/>
            <person name="Petrosino J.F."/>
        </authorList>
    </citation>
    <scope>NUCLEOTIDE SEQUENCE [LARGE SCALE GENOMIC DNA]</scope>
    <source>
        <strain evidence="8">CCUG 36733</strain>
    </source>
</reference>
<accession>A0A0X8JDQ4</accession>
<proteinExistence type="predicted"/>
<dbReference type="EC" id="3.1.3.25" evidence="2"/>
<feature type="binding site" evidence="5">
    <location>
        <position position="98"/>
    </location>
    <ligand>
        <name>Mg(2+)</name>
        <dbReference type="ChEBI" id="CHEBI:18420"/>
        <label>1</label>
        <note>catalytic</note>
    </ligand>
</feature>
<dbReference type="KEGG" id="ard:AXF14_04395"/>
<feature type="region of interest" description="Disordered" evidence="6">
    <location>
        <begin position="161"/>
        <end position="197"/>
    </location>
</feature>
<dbReference type="PRINTS" id="PR00377">
    <property type="entry name" value="IMPHPHTASES"/>
</dbReference>
<organism evidence="7 8">
    <name type="scientific">Actinomyces radicidentis</name>
    <dbReference type="NCBI Taxonomy" id="111015"/>
    <lineage>
        <taxon>Bacteria</taxon>
        <taxon>Bacillati</taxon>
        <taxon>Actinomycetota</taxon>
        <taxon>Actinomycetes</taxon>
        <taxon>Actinomycetales</taxon>
        <taxon>Actinomycetaceae</taxon>
        <taxon>Actinomyces</taxon>
    </lineage>
</organism>
<dbReference type="Pfam" id="PF00459">
    <property type="entry name" value="Inositol_P"/>
    <property type="match status" value="2"/>
</dbReference>
<keyword evidence="4 5" id="KW-0460">Magnesium</keyword>
<dbReference type="OrthoDB" id="9772456at2"/>
<evidence type="ECO:0000256" key="5">
    <source>
        <dbReference type="PIRSR" id="PIRSR600760-2"/>
    </source>
</evidence>
<dbReference type="Proteomes" id="UP000065220">
    <property type="component" value="Chromosome"/>
</dbReference>
<dbReference type="GO" id="GO:0008934">
    <property type="term" value="F:inositol monophosphate 1-phosphatase activity"/>
    <property type="evidence" value="ECO:0007669"/>
    <property type="project" value="TreeGrafter"/>
</dbReference>
<evidence type="ECO:0000256" key="6">
    <source>
        <dbReference type="SAM" id="MobiDB-lite"/>
    </source>
</evidence>
<evidence type="ECO:0000256" key="1">
    <source>
        <dbReference type="ARBA" id="ARBA00001033"/>
    </source>
</evidence>
<keyword evidence="8" id="KW-1185">Reference proteome</keyword>
<dbReference type="EMBL" id="CP014228">
    <property type="protein sequence ID" value="AMD86977.1"/>
    <property type="molecule type" value="Genomic_DNA"/>
</dbReference>
<feature type="binding site" evidence="5">
    <location>
        <position position="96"/>
    </location>
    <ligand>
        <name>Mg(2+)</name>
        <dbReference type="ChEBI" id="CHEBI:18420"/>
        <label>1</label>
        <note>catalytic</note>
    </ligand>
</feature>
<dbReference type="InterPro" id="IPR000760">
    <property type="entry name" value="Inositol_monophosphatase-like"/>
</dbReference>
<dbReference type="InterPro" id="IPR020550">
    <property type="entry name" value="Inositol_monophosphatase_CS"/>
</dbReference>
<dbReference type="PROSITE" id="PS00630">
    <property type="entry name" value="IMP_2"/>
    <property type="match status" value="1"/>
</dbReference>
<dbReference type="GO" id="GO:0046854">
    <property type="term" value="P:phosphatidylinositol phosphate biosynthetic process"/>
    <property type="evidence" value="ECO:0007669"/>
    <property type="project" value="InterPro"/>
</dbReference>
<evidence type="ECO:0000256" key="4">
    <source>
        <dbReference type="ARBA" id="ARBA00022842"/>
    </source>
</evidence>
<feature type="binding site" evidence="5">
    <location>
        <position position="282"/>
    </location>
    <ligand>
        <name>Mg(2+)</name>
        <dbReference type="ChEBI" id="CHEBI:18420"/>
        <label>1</label>
        <note>catalytic</note>
    </ligand>
</feature>
<comment type="cofactor">
    <cofactor evidence="5">
        <name>Mg(2+)</name>
        <dbReference type="ChEBI" id="CHEBI:18420"/>
    </cofactor>
</comment>
<evidence type="ECO:0000313" key="7">
    <source>
        <dbReference type="EMBL" id="AMD86977.1"/>
    </source>
</evidence>
<sequence>MTTTQPQAPAAGAGLPDPLTLLPTALDAVRAGARLALDPGEALEIGTKRNRNDVVTQVDRGVEALIAGRLAATGCALVGEEGHAAESWAGRVWVLDPIDGTLNYVAVHRHWAISLALVEDGEPVLGIVADPVDDRLHVALAGRGAWEGRLVPRLDDGDDGTAAGSSAAVAGAPDAGRPVADGSSADPSVAAPDAADGAPADVVPAEVARLVPGAHLLRVEDVPLADGVVIAHAHGFAALRHLPAICESTRGMRCYGAAALELAEVAAGRAAGLVHTRLQPWDVAAGVLLCAEAGAVVTRLDGTRVDVREPGSLLAGTPSARAELQRRLVEG</sequence>
<feature type="binding site" evidence="5">
    <location>
        <position position="80"/>
    </location>
    <ligand>
        <name>Mg(2+)</name>
        <dbReference type="ChEBI" id="CHEBI:18420"/>
        <label>1</label>
        <note>catalytic</note>
    </ligand>
</feature>
<evidence type="ECO:0000256" key="3">
    <source>
        <dbReference type="ARBA" id="ARBA00022723"/>
    </source>
</evidence>
<keyword evidence="3 5" id="KW-0479">Metal-binding</keyword>
<evidence type="ECO:0000256" key="2">
    <source>
        <dbReference type="ARBA" id="ARBA00013106"/>
    </source>
</evidence>
<dbReference type="CDD" id="cd01637">
    <property type="entry name" value="IMPase_like"/>
    <property type="match status" value="1"/>
</dbReference>
<dbReference type="PANTHER" id="PTHR20854">
    <property type="entry name" value="INOSITOL MONOPHOSPHATASE"/>
    <property type="match status" value="1"/>
</dbReference>
<comment type="catalytic activity">
    <reaction evidence="1">
        <text>a myo-inositol phosphate + H2O = myo-inositol + phosphate</text>
        <dbReference type="Rhea" id="RHEA:24056"/>
        <dbReference type="ChEBI" id="CHEBI:15377"/>
        <dbReference type="ChEBI" id="CHEBI:17268"/>
        <dbReference type="ChEBI" id="CHEBI:43474"/>
        <dbReference type="ChEBI" id="CHEBI:84139"/>
        <dbReference type="EC" id="3.1.3.25"/>
    </reaction>
</comment>
<protein>
    <recommendedName>
        <fullName evidence="2">inositol-phosphate phosphatase</fullName>
        <ecNumber evidence="2">3.1.3.25</ecNumber>
    </recommendedName>
</protein>
<dbReference type="Gene3D" id="3.30.540.10">
    <property type="entry name" value="Fructose-1,6-Bisphosphatase, subunit A, domain 1"/>
    <property type="match status" value="1"/>
</dbReference>
<dbReference type="GO" id="GO:0006020">
    <property type="term" value="P:inositol metabolic process"/>
    <property type="evidence" value="ECO:0007669"/>
    <property type="project" value="TreeGrafter"/>
</dbReference>
<dbReference type="PANTHER" id="PTHR20854:SF4">
    <property type="entry name" value="INOSITOL-1-MONOPHOSPHATASE-RELATED"/>
    <property type="match status" value="1"/>
</dbReference>
<dbReference type="Gene3D" id="3.40.190.80">
    <property type="match status" value="1"/>
</dbReference>
<dbReference type="GO" id="GO:0007165">
    <property type="term" value="P:signal transduction"/>
    <property type="evidence" value="ECO:0007669"/>
    <property type="project" value="TreeGrafter"/>
</dbReference>
<dbReference type="STRING" id="111015.AXF14_04395"/>
<evidence type="ECO:0000313" key="8">
    <source>
        <dbReference type="Proteomes" id="UP000065220"/>
    </source>
</evidence>
<dbReference type="GO" id="GO:0046872">
    <property type="term" value="F:metal ion binding"/>
    <property type="evidence" value="ECO:0007669"/>
    <property type="project" value="UniProtKB-KW"/>
</dbReference>
<dbReference type="RefSeq" id="WP_067941163.1">
    <property type="nucleotide sequence ID" value="NZ_CP014228.1"/>
</dbReference>
<dbReference type="SUPFAM" id="SSF56655">
    <property type="entry name" value="Carbohydrate phosphatase"/>
    <property type="match status" value="1"/>
</dbReference>
<name>A0A0X8JDQ4_ACTRD</name>
<feature type="binding site" evidence="5">
    <location>
        <position position="99"/>
    </location>
    <ligand>
        <name>Mg(2+)</name>
        <dbReference type="ChEBI" id="CHEBI:18420"/>
        <label>1</label>
        <note>catalytic</note>
    </ligand>
</feature>